<dbReference type="AlphaFoldDB" id="A0A0G2JBI0"/>
<gene>
    <name evidence="1" type="ORF">EMCG_06805</name>
</gene>
<dbReference type="Proteomes" id="UP000034164">
    <property type="component" value="Unassembled WGS sequence"/>
</dbReference>
<dbReference type="VEuPathDB" id="FungiDB:EMCG_06805"/>
<organism evidence="1 2">
    <name type="scientific">[Emmonsia] crescens</name>
    <dbReference type="NCBI Taxonomy" id="73230"/>
    <lineage>
        <taxon>Eukaryota</taxon>
        <taxon>Fungi</taxon>
        <taxon>Dikarya</taxon>
        <taxon>Ascomycota</taxon>
        <taxon>Pezizomycotina</taxon>
        <taxon>Eurotiomycetes</taxon>
        <taxon>Eurotiomycetidae</taxon>
        <taxon>Onygenales</taxon>
        <taxon>Ajellomycetaceae</taxon>
        <taxon>Emergomyces</taxon>
    </lineage>
</organism>
<evidence type="ECO:0000313" key="2">
    <source>
        <dbReference type="Proteomes" id="UP000034164"/>
    </source>
</evidence>
<dbReference type="EMBL" id="LCZI01000237">
    <property type="protein sequence ID" value="KKZ67516.1"/>
    <property type="molecule type" value="Genomic_DNA"/>
</dbReference>
<proteinExistence type="predicted"/>
<comment type="caution">
    <text evidence="1">The sequence shown here is derived from an EMBL/GenBank/DDBJ whole genome shotgun (WGS) entry which is preliminary data.</text>
</comment>
<sequence length="51" mass="5822">MRIWAGNSGEMSGGVSFQSRAHIREARSCPVISCINWRVWTSVPERSKTWL</sequence>
<name>A0A0G2JBI0_9EURO</name>
<reference evidence="2" key="1">
    <citation type="journal article" date="2015" name="PLoS Genet.">
        <title>The dynamic genome and transcriptome of the human fungal pathogen Blastomyces and close relative Emmonsia.</title>
        <authorList>
            <person name="Munoz J.F."/>
            <person name="Gauthier G.M."/>
            <person name="Desjardins C.A."/>
            <person name="Gallo J.E."/>
            <person name="Holder J."/>
            <person name="Sullivan T.D."/>
            <person name="Marty A.J."/>
            <person name="Carmen J.C."/>
            <person name="Chen Z."/>
            <person name="Ding L."/>
            <person name="Gujja S."/>
            <person name="Magrini V."/>
            <person name="Misas E."/>
            <person name="Mitreva M."/>
            <person name="Priest M."/>
            <person name="Saif S."/>
            <person name="Whiston E.A."/>
            <person name="Young S."/>
            <person name="Zeng Q."/>
            <person name="Goldman W.E."/>
            <person name="Mardis E.R."/>
            <person name="Taylor J.W."/>
            <person name="McEwen J.G."/>
            <person name="Clay O.K."/>
            <person name="Klein B.S."/>
            <person name="Cuomo C.A."/>
        </authorList>
    </citation>
    <scope>NUCLEOTIDE SEQUENCE [LARGE SCALE GENOMIC DNA]</scope>
    <source>
        <strain evidence="2">UAMH 3008</strain>
    </source>
</reference>
<accession>A0A0G2JBI0</accession>
<evidence type="ECO:0000313" key="1">
    <source>
        <dbReference type="EMBL" id="KKZ67516.1"/>
    </source>
</evidence>
<protein>
    <submittedName>
        <fullName evidence="1">Uncharacterized protein</fullName>
    </submittedName>
</protein>